<sequence>MPISGKKCYFLLGILLILSGLLYATDLNMITQYTYLTQLTENDEDINDPIPSPGYLVNNEGCRMPSMEPFSAMVQPFLQNITLLDCTKKGSKPIRIESDDNTVYLSPIADDKTGNLTSELICCYEQFERETEESEMSDRSAKFHETCILFENSTDVGDVEFIKVICKNDKKQEILDYHSFVPLKPEVEQRCSKGDETANERVSVLILGIDAVSRLNFYRTMPRTVKALEELGGIEMLGYNKVGDNTFPNLIPILTGMNVNELKKECWPTSDSYFDPCPFIWKKYKGAGYRTIFAEDASWMGVFQYQKNGFKFQPTDYYWHTFSSVSENDIGHDKPMNADMCVGPRLTPLNLLSYANKVVNRFYDKRYFGLIWETSISHDDVNYPQMIDKYYENFIRELYKKKLMNSTVLVVLSDHGIRWGSLRNTYQGMVEERLPMLNVVLPKWFSEKYPTATANLRRNRRSLTTPFDFYETLKDLVHANELTNDKIRSRTAKLKEETPRGISLFLRVPSSRTCNSSGIEPHWCTCHDSGPVDIKSEAIQIVADFIVKSLNNLLLPYRSCANLTLDAIMEASAAGSPGHLLVNSPTILDYTVALRTKPGLAFFEATVRDNNGTLSLTGPISRTNMYHDQSHCVHDYRMKLYCYCI</sequence>
<evidence type="ECO:0000256" key="1">
    <source>
        <dbReference type="SAM" id="SignalP"/>
    </source>
</evidence>
<feature type="chain" id="PRO_5026802669" evidence="1">
    <location>
        <begin position="25"/>
        <end position="645"/>
    </location>
</feature>
<dbReference type="InterPro" id="IPR004245">
    <property type="entry name" value="DUF229"/>
</dbReference>
<reference evidence="2" key="1">
    <citation type="submission" date="2020-03" db="EMBL/GenBank/DDBJ databases">
        <title>Transcriptomic Profiling of the Digestive Tract of the Rat Flea, Xenopsylla cheopis, Following Blood Feeding and Infection with Yersinia pestis.</title>
        <authorList>
            <person name="Bland D.M."/>
            <person name="Martens C.A."/>
            <person name="Virtaneva K."/>
            <person name="Kanakabandi K."/>
            <person name="Long D."/>
            <person name="Rosenke R."/>
            <person name="Saturday G.A."/>
            <person name="Hoyt F.H."/>
            <person name="Bruno D.P."/>
            <person name="Ribeiro J.M.C."/>
            <person name="Hinnebusch J."/>
        </authorList>
    </citation>
    <scope>NUCLEOTIDE SEQUENCE</scope>
</reference>
<feature type="signal peptide" evidence="1">
    <location>
        <begin position="1"/>
        <end position="24"/>
    </location>
</feature>
<dbReference type="AlphaFoldDB" id="A0A6M2DUG7"/>
<protein>
    <submittedName>
        <fullName evidence="2">Uncharacterized protein</fullName>
    </submittedName>
</protein>
<dbReference type="PANTHER" id="PTHR10974:SF1">
    <property type="entry name" value="FI08016P-RELATED"/>
    <property type="match status" value="1"/>
</dbReference>
<accession>A0A6M2DUG7</accession>
<dbReference type="Gene3D" id="3.40.720.10">
    <property type="entry name" value="Alkaline Phosphatase, subunit A"/>
    <property type="match status" value="1"/>
</dbReference>
<dbReference type="GO" id="GO:0005615">
    <property type="term" value="C:extracellular space"/>
    <property type="evidence" value="ECO:0007669"/>
    <property type="project" value="TreeGrafter"/>
</dbReference>
<name>A0A6M2DUG7_XENCH</name>
<dbReference type="PANTHER" id="PTHR10974">
    <property type="entry name" value="FI08016P-RELATED"/>
    <property type="match status" value="1"/>
</dbReference>
<dbReference type="EMBL" id="GIIL01006270">
    <property type="protein sequence ID" value="NOV49996.1"/>
    <property type="molecule type" value="Transcribed_RNA"/>
</dbReference>
<keyword evidence="1" id="KW-0732">Signal</keyword>
<dbReference type="InterPro" id="IPR017850">
    <property type="entry name" value="Alkaline_phosphatase_core_sf"/>
</dbReference>
<dbReference type="SUPFAM" id="SSF53649">
    <property type="entry name" value="Alkaline phosphatase-like"/>
    <property type="match status" value="1"/>
</dbReference>
<evidence type="ECO:0000313" key="2">
    <source>
        <dbReference type="EMBL" id="NOV49996.1"/>
    </source>
</evidence>
<proteinExistence type="predicted"/>
<dbReference type="CDD" id="cd16021">
    <property type="entry name" value="ALP_like"/>
    <property type="match status" value="1"/>
</dbReference>
<dbReference type="Pfam" id="PF02995">
    <property type="entry name" value="DUF229"/>
    <property type="match status" value="1"/>
</dbReference>
<organism evidence="2">
    <name type="scientific">Xenopsylla cheopis</name>
    <name type="common">Oriental rat flea</name>
    <name type="synonym">Pulex cheopis</name>
    <dbReference type="NCBI Taxonomy" id="163159"/>
    <lineage>
        <taxon>Eukaryota</taxon>
        <taxon>Metazoa</taxon>
        <taxon>Ecdysozoa</taxon>
        <taxon>Arthropoda</taxon>
        <taxon>Hexapoda</taxon>
        <taxon>Insecta</taxon>
        <taxon>Pterygota</taxon>
        <taxon>Neoptera</taxon>
        <taxon>Endopterygota</taxon>
        <taxon>Siphonaptera</taxon>
        <taxon>Pulicidae</taxon>
        <taxon>Xenopsyllinae</taxon>
        <taxon>Xenopsylla</taxon>
    </lineage>
</organism>
<dbReference type="FunFam" id="3.40.720.10:FF:000017">
    <property type="entry name" value="Predicted protein"/>
    <property type="match status" value="1"/>
</dbReference>